<protein>
    <submittedName>
        <fullName evidence="2">DUF2470 domain-containing protein</fullName>
    </submittedName>
</protein>
<evidence type="ECO:0000313" key="3">
    <source>
        <dbReference type="Proteomes" id="UP001550378"/>
    </source>
</evidence>
<dbReference type="Proteomes" id="UP001550378">
    <property type="component" value="Unassembled WGS sequence"/>
</dbReference>
<reference evidence="2 3" key="1">
    <citation type="submission" date="2024-06" db="EMBL/GenBank/DDBJ databases">
        <title>The Natural Products Discovery Center: Release of the First 8490 Sequenced Strains for Exploring Actinobacteria Biosynthetic Diversity.</title>
        <authorList>
            <person name="Kalkreuter E."/>
            <person name="Kautsar S.A."/>
            <person name="Yang D."/>
            <person name="Bader C.D."/>
            <person name="Teijaro C.N."/>
            <person name="Fluegel L."/>
            <person name="Davis C.M."/>
            <person name="Simpson J.R."/>
            <person name="Lauterbach L."/>
            <person name="Steele A.D."/>
            <person name="Gui C."/>
            <person name="Meng S."/>
            <person name="Li G."/>
            <person name="Viehrig K."/>
            <person name="Ye F."/>
            <person name="Su P."/>
            <person name="Kiefer A.F."/>
            <person name="Nichols A."/>
            <person name="Cepeda A.J."/>
            <person name="Yan W."/>
            <person name="Fan B."/>
            <person name="Jiang Y."/>
            <person name="Adhikari A."/>
            <person name="Zheng C.-J."/>
            <person name="Schuster L."/>
            <person name="Cowan T.M."/>
            <person name="Smanski M.J."/>
            <person name="Chevrette M.G."/>
            <person name="De Carvalho L.P.S."/>
            <person name="Shen B."/>
        </authorList>
    </citation>
    <scope>NUCLEOTIDE SEQUENCE [LARGE SCALE GENOMIC DNA]</scope>
    <source>
        <strain evidence="2 3">NPDC006337</strain>
    </source>
</reference>
<dbReference type="SUPFAM" id="SSF50475">
    <property type="entry name" value="FMN-binding split barrel"/>
    <property type="match status" value="1"/>
</dbReference>
<comment type="caution">
    <text evidence="2">The sequence shown here is derived from an EMBL/GenBank/DDBJ whole genome shotgun (WGS) entry which is preliminary data.</text>
</comment>
<dbReference type="InterPro" id="IPR037119">
    <property type="entry name" value="Haem_oxidase_HugZ-like_sf"/>
</dbReference>
<proteinExistence type="predicted"/>
<dbReference type="Gene3D" id="3.20.180.10">
    <property type="entry name" value="PNP-oxidase-like"/>
    <property type="match status" value="1"/>
</dbReference>
<dbReference type="EMBL" id="JBEXZR010000055">
    <property type="protein sequence ID" value="MEU0712330.1"/>
    <property type="molecule type" value="Genomic_DNA"/>
</dbReference>
<organism evidence="2 3">
    <name type="scientific">Streptomyces lavendulocolor</name>
    <dbReference type="NCBI Taxonomy" id="67316"/>
    <lineage>
        <taxon>Bacteria</taxon>
        <taxon>Bacillati</taxon>
        <taxon>Actinomycetota</taxon>
        <taxon>Actinomycetes</taxon>
        <taxon>Kitasatosporales</taxon>
        <taxon>Streptomycetaceae</taxon>
        <taxon>Streptomyces</taxon>
    </lineage>
</organism>
<dbReference type="Pfam" id="PF10615">
    <property type="entry name" value="DUF2470"/>
    <property type="match status" value="1"/>
</dbReference>
<sequence>MPSAAERTRTLVQSTCSAVLILPGADGARSEDLMPRARVVGTDGEIYLLFPADAPAVRAATHAQDDELPAVLELTDVAPVAVPHRIRGRARVSGWLTTAPGIAEPGHMMLRLEVGEAYLDDLWGDAAVGPEEFAGALPDPLTAYETELLQHLAAAHDDHVQHLSALLGHRADVRRVVPLALDRFGLRVRCRDTAGRSFDARFDFPEPVSDVHGLRRAMRALFEAAGDR</sequence>
<evidence type="ECO:0000259" key="1">
    <source>
        <dbReference type="Pfam" id="PF10615"/>
    </source>
</evidence>
<gene>
    <name evidence="2" type="ORF">ABZ508_33780</name>
</gene>
<evidence type="ECO:0000313" key="2">
    <source>
        <dbReference type="EMBL" id="MEU0712330.1"/>
    </source>
</evidence>
<name>A0ABV2WG49_9ACTN</name>
<dbReference type="InterPro" id="IPR019595">
    <property type="entry name" value="DUF2470"/>
</dbReference>
<dbReference type="RefSeq" id="WP_064068040.1">
    <property type="nucleotide sequence ID" value="NZ_JBEXZM010000037.1"/>
</dbReference>
<keyword evidence="3" id="KW-1185">Reference proteome</keyword>
<accession>A0ABV2WG49</accession>
<feature type="domain" description="DUF2470" evidence="1">
    <location>
        <begin position="147"/>
        <end position="219"/>
    </location>
</feature>